<dbReference type="PANTHER" id="PTHR48081">
    <property type="entry name" value="AB HYDROLASE SUPERFAMILY PROTEIN C4A8.06C"/>
    <property type="match status" value="1"/>
</dbReference>
<dbReference type="AlphaFoldDB" id="A0A846Y2B3"/>
<evidence type="ECO:0000313" key="3">
    <source>
        <dbReference type="EMBL" id="NKY53383.1"/>
    </source>
</evidence>
<dbReference type="GO" id="GO:0016787">
    <property type="term" value="F:hydrolase activity"/>
    <property type="evidence" value="ECO:0007669"/>
    <property type="project" value="UniProtKB-KW"/>
</dbReference>
<gene>
    <name evidence="3" type="ORF">HGA08_24605</name>
</gene>
<dbReference type="InterPro" id="IPR029058">
    <property type="entry name" value="AB_hydrolase_fold"/>
</dbReference>
<dbReference type="EMBL" id="JAAXOP010000017">
    <property type="protein sequence ID" value="NKY53383.1"/>
    <property type="molecule type" value="Genomic_DNA"/>
</dbReference>
<dbReference type="Gene3D" id="3.40.50.1820">
    <property type="entry name" value="alpha/beta hydrolase"/>
    <property type="match status" value="1"/>
</dbReference>
<protein>
    <submittedName>
        <fullName evidence="3">Alpha/beta hydrolase</fullName>
    </submittedName>
</protein>
<accession>A0A846Y2B3</accession>
<proteinExistence type="predicted"/>
<reference evidence="3 4" key="1">
    <citation type="submission" date="2020-04" db="EMBL/GenBank/DDBJ databases">
        <title>MicrobeNet Type strains.</title>
        <authorList>
            <person name="Nicholson A.C."/>
        </authorList>
    </citation>
    <scope>NUCLEOTIDE SEQUENCE [LARGE SCALE GENOMIC DNA]</scope>
    <source>
        <strain evidence="3 4">JCM 12354</strain>
    </source>
</reference>
<organism evidence="3 4">
    <name type="scientific">Nocardia vermiculata</name>
    <dbReference type="NCBI Taxonomy" id="257274"/>
    <lineage>
        <taxon>Bacteria</taxon>
        <taxon>Bacillati</taxon>
        <taxon>Actinomycetota</taxon>
        <taxon>Actinomycetes</taxon>
        <taxon>Mycobacteriales</taxon>
        <taxon>Nocardiaceae</taxon>
        <taxon>Nocardia</taxon>
    </lineage>
</organism>
<dbReference type="PANTHER" id="PTHR48081:SF8">
    <property type="entry name" value="ALPHA_BETA HYDROLASE FOLD-3 DOMAIN-CONTAINING PROTEIN-RELATED"/>
    <property type="match status" value="1"/>
</dbReference>
<dbReference type="Proteomes" id="UP000565711">
    <property type="component" value="Unassembled WGS sequence"/>
</dbReference>
<dbReference type="SUPFAM" id="SSF53474">
    <property type="entry name" value="alpha/beta-Hydrolases"/>
    <property type="match status" value="1"/>
</dbReference>
<dbReference type="InterPro" id="IPR050300">
    <property type="entry name" value="GDXG_lipolytic_enzyme"/>
</dbReference>
<evidence type="ECO:0000259" key="2">
    <source>
        <dbReference type="Pfam" id="PF07859"/>
    </source>
</evidence>
<evidence type="ECO:0000256" key="1">
    <source>
        <dbReference type="ARBA" id="ARBA00022801"/>
    </source>
</evidence>
<comment type="caution">
    <text evidence="3">The sequence shown here is derived from an EMBL/GenBank/DDBJ whole genome shotgun (WGS) entry which is preliminary data.</text>
</comment>
<feature type="domain" description="Alpha/beta hydrolase fold-3" evidence="2">
    <location>
        <begin position="107"/>
        <end position="313"/>
    </location>
</feature>
<keyword evidence="4" id="KW-1185">Reference proteome</keyword>
<keyword evidence="1 3" id="KW-0378">Hydrolase</keyword>
<name>A0A846Y2B3_9NOCA</name>
<sequence length="339" mass="35819">MVPSPTDEGVHVSVSTDRTLSIRPPYDPELAVALTNLPDMFGSETGPMSIDQMRAMVAAGRPAMSDLMLDGAVQVREERIPGAAGSPDITVLVMAPARFAGPRPAIYHIHGGAMVAGDRYMSAAMLAEWVAALDVVVVSVEYRLAPEHPHPAPIDDCYTGLEWLAQNAERLDVDPNRLIVFGSSAGGGLAAATALLARDRNGPALSHQILSCPMLDDRMATPSTHMPDPDSAGFRQSIGTAWTALLGDAAGTEEASVYAAPARALDLAGLPPAYIDVGGSEIFRDEAIDYGRRLSDAGIPVELHVWPGGFHGFNSLVPHAGVSQAANDARLTYLKRVLL</sequence>
<dbReference type="InterPro" id="IPR013094">
    <property type="entry name" value="AB_hydrolase_3"/>
</dbReference>
<evidence type="ECO:0000313" key="4">
    <source>
        <dbReference type="Proteomes" id="UP000565711"/>
    </source>
</evidence>
<dbReference type="Pfam" id="PF07859">
    <property type="entry name" value="Abhydrolase_3"/>
    <property type="match status" value="1"/>
</dbReference>